<dbReference type="InterPro" id="IPR014340">
    <property type="entry name" value="LptA"/>
</dbReference>
<dbReference type="HAMAP" id="MF_01914">
    <property type="entry name" value="LPS_assembly_LptA"/>
    <property type="match status" value="1"/>
</dbReference>
<dbReference type="RefSeq" id="WP_260998370.1">
    <property type="nucleotide sequence ID" value="NZ_CP054475.1"/>
</dbReference>
<feature type="signal peptide" evidence="4">
    <location>
        <begin position="1"/>
        <end position="23"/>
    </location>
</feature>
<dbReference type="NCBIfam" id="TIGR03002">
    <property type="entry name" value="outer_YhbN_LptA"/>
    <property type="match status" value="1"/>
</dbReference>
<evidence type="ECO:0000313" key="8">
    <source>
        <dbReference type="Proteomes" id="UP001065322"/>
    </source>
</evidence>
<evidence type="ECO:0000256" key="1">
    <source>
        <dbReference type="ARBA" id="ARBA00022448"/>
    </source>
</evidence>
<dbReference type="EMBL" id="CP054475">
    <property type="protein sequence ID" value="UXD86407.1"/>
    <property type="molecule type" value="Genomic_DNA"/>
</dbReference>
<protein>
    <recommendedName>
        <fullName evidence="4">Lipopolysaccharide export system protein LptA</fullName>
    </recommendedName>
</protein>
<sequence length="192" mass="21073" precursor="true">MFRNNYHFLAGLLLLCCTSVTSALPDDWQQEMTILSDHAELDRKAGVVIYQGNVVLTQGTMRIESERLLIIRSGNALEKAIAEGTAKQPARYQQQINPGKPLTKAHGQRIDYFAQLREITIQGNARLEQDGNLFSGERILYDMTKETVSASGGTSTSAQGGNENDKQRIKVVIQPQAPAEPATGTDSKPAQE</sequence>
<name>A0ABY6A5Z8_9GAMM</name>
<comment type="subunit">
    <text evidence="4">Component of the lipopolysaccharide transport and assembly complex.</text>
</comment>
<comment type="subcellular location">
    <subcellularLocation>
        <location evidence="4">Periplasm</location>
    </subcellularLocation>
</comment>
<evidence type="ECO:0000313" key="7">
    <source>
        <dbReference type="EMBL" id="UXD86407.1"/>
    </source>
</evidence>
<dbReference type="PANTHER" id="PTHR36504:SF1">
    <property type="entry name" value="LIPOPOLYSACCHARIDE EXPORT SYSTEM PROTEIN LPTA"/>
    <property type="match status" value="1"/>
</dbReference>
<evidence type="ECO:0000256" key="5">
    <source>
        <dbReference type="SAM" id="MobiDB-lite"/>
    </source>
</evidence>
<organism evidence="7 8">
    <name type="scientific">Thalassolituus hydrocarboniclasticus</name>
    <dbReference type="NCBI Taxonomy" id="2742796"/>
    <lineage>
        <taxon>Bacteria</taxon>
        <taxon>Pseudomonadati</taxon>
        <taxon>Pseudomonadota</taxon>
        <taxon>Gammaproteobacteria</taxon>
        <taxon>Oceanospirillales</taxon>
        <taxon>Oceanospirillaceae</taxon>
        <taxon>Thalassolituus</taxon>
    </lineage>
</organism>
<gene>
    <name evidence="4 7" type="primary">lptA</name>
    <name evidence="7" type="ORF">HUF19_02650</name>
</gene>
<comment type="function">
    <text evidence="4">Involved in the assembly of lipopolysaccharide (LPS). Required for the translocation of LPS from the inner membrane to the outer membrane. May form a bridge between the inner membrane and the outer membrane, via interactions with LptC and LptD, thereby facilitating LPS transfer across the periplasm.</text>
</comment>
<evidence type="ECO:0000256" key="3">
    <source>
        <dbReference type="ARBA" id="ARBA00022764"/>
    </source>
</evidence>
<dbReference type="Pfam" id="PF03968">
    <property type="entry name" value="LptD_N"/>
    <property type="match status" value="1"/>
</dbReference>
<keyword evidence="2 4" id="KW-0732">Signal</keyword>
<evidence type="ECO:0000259" key="6">
    <source>
        <dbReference type="Pfam" id="PF03968"/>
    </source>
</evidence>
<comment type="similarity">
    <text evidence="4">Belongs to the LptA family.</text>
</comment>
<dbReference type="PANTHER" id="PTHR36504">
    <property type="entry name" value="LIPOPOLYSACCHARIDE EXPORT SYSTEM PROTEIN LPTA"/>
    <property type="match status" value="1"/>
</dbReference>
<keyword evidence="1 4" id="KW-0813">Transport</keyword>
<proteinExistence type="inferred from homology"/>
<feature type="compositionally biased region" description="Low complexity" evidence="5">
    <location>
        <begin position="149"/>
        <end position="161"/>
    </location>
</feature>
<keyword evidence="8" id="KW-1185">Reference proteome</keyword>
<dbReference type="InterPro" id="IPR005653">
    <property type="entry name" value="OstA-like_N"/>
</dbReference>
<keyword evidence="3 4" id="KW-0574">Periplasm</keyword>
<reference evidence="8" key="1">
    <citation type="submission" date="2020-06" db="EMBL/GenBank/DDBJ databases">
        <title>Thalassolituus marinus alknpb1M-1, a hydrocarbon-degrading bacterium isolated from the deep-sea overlying water using an in-situ strategy from the South China Sea basin.</title>
        <authorList>
            <person name="Dong C."/>
            <person name="Chen Y."/>
            <person name="Shao Z."/>
        </authorList>
    </citation>
    <scope>NUCLEOTIDE SEQUENCE [LARGE SCALE GENOMIC DNA]</scope>
    <source>
        <strain evidence="8">alknpb1M-1</strain>
    </source>
</reference>
<feature type="chain" id="PRO_5044902012" description="Lipopolysaccharide export system protein LptA" evidence="4">
    <location>
        <begin position="24"/>
        <end position="192"/>
    </location>
</feature>
<feature type="region of interest" description="Disordered" evidence="5">
    <location>
        <begin position="149"/>
        <end position="192"/>
    </location>
</feature>
<dbReference type="InterPro" id="IPR052037">
    <property type="entry name" value="LPS_export_LptA"/>
</dbReference>
<feature type="domain" description="Organic solvent tolerance-like N-terminal" evidence="6">
    <location>
        <begin position="34"/>
        <end position="146"/>
    </location>
</feature>
<dbReference type="Proteomes" id="UP001065322">
    <property type="component" value="Chromosome"/>
</dbReference>
<accession>A0ABY6A5Z8</accession>
<dbReference type="Gene3D" id="2.60.450.10">
    <property type="entry name" value="Lipopolysaccharide (LPS) transport protein A like domain"/>
    <property type="match status" value="1"/>
</dbReference>
<evidence type="ECO:0000256" key="2">
    <source>
        <dbReference type="ARBA" id="ARBA00022729"/>
    </source>
</evidence>
<evidence type="ECO:0000256" key="4">
    <source>
        <dbReference type="HAMAP-Rule" id="MF_01914"/>
    </source>
</evidence>